<reference evidence="2 3" key="1">
    <citation type="submission" date="2015-09" db="EMBL/GenBank/DDBJ databases">
        <title>Host preference determinants of Valsa canker pathogens revealed by comparative genomics.</title>
        <authorList>
            <person name="Yin Z."/>
            <person name="Huang L."/>
        </authorList>
    </citation>
    <scope>NUCLEOTIDE SEQUENCE [LARGE SCALE GENOMIC DNA]</scope>
    <source>
        <strain evidence="2 3">YSFL</strain>
    </source>
</reference>
<dbReference type="Gene3D" id="3.40.50.300">
    <property type="entry name" value="P-loop containing nucleotide triphosphate hydrolases"/>
    <property type="match status" value="1"/>
</dbReference>
<protein>
    <recommendedName>
        <fullName evidence="4">AAA+ ATPase domain-containing protein</fullName>
    </recommendedName>
</protein>
<proteinExistence type="predicted"/>
<dbReference type="OrthoDB" id="2316594at2759"/>
<organism evidence="2 3">
    <name type="scientific">Cytospora chrysosperma</name>
    <name type="common">Cytospora canker fungus</name>
    <name type="synonym">Sphaeria chrysosperma</name>
    <dbReference type="NCBI Taxonomy" id="252740"/>
    <lineage>
        <taxon>Eukaryota</taxon>
        <taxon>Fungi</taxon>
        <taxon>Dikarya</taxon>
        <taxon>Ascomycota</taxon>
        <taxon>Pezizomycotina</taxon>
        <taxon>Sordariomycetes</taxon>
        <taxon>Sordariomycetidae</taxon>
        <taxon>Diaporthales</taxon>
        <taxon>Cytosporaceae</taxon>
        <taxon>Cytospora</taxon>
    </lineage>
</organism>
<dbReference type="InterPro" id="IPR027417">
    <property type="entry name" value="P-loop_NTPase"/>
</dbReference>
<name>A0A423VUX1_CYTCH</name>
<evidence type="ECO:0000256" key="1">
    <source>
        <dbReference type="SAM" id="MobiDB-lite"/>
    </source>
</evidence>
<evidence type="ECO:0000313" key="3">
    <source>
        <dbReference type="Proteomes" id="UP000284375"/>
    </source>
</evidence>
<gene>
    <name evidence="2" type="ORF">VSDG_07101</name>
</gene>
<accession>A0A423VUX1</accession>
<evidence type="ECO:0008006" key="4">
    <source>
        <dbReference type="Google" id="ProtNLM"/>
    </source>
</evidence>
<dbReference type="AlphaFoldDB" id="A0A423VUX1"/>
<feature type="region of interest" description="Disordered" evidence="1">
    <location>
        <begin position="253"/>
        <end position="272"/>
    </location>
</feature>
<sequence length="505" mass="54961">MDRRRLLLERSDQEHDGFHEIKSAPMFTEGARVGAETMATPSKNQVFSQYGLLAGVQSGAGAEEMLHFNIAAPSSIFICGSQGSGKSHTLSCLLENCLFPSQANELPRPLTGIVFHYDTFISDDSGSPCEAAFLSTNPLVKVRVLCAPTNVKTIRRTYGRFPMVTVEELRINEKDLNTKRMMDLMSVKTGGNTPLYMHVAKRILKQLRYMEQHSTGGGFSYEAFRQMLNKEDLTDQQRVPLEQRLENLESFMSRAQQPSGKKKHQTIQPRGNDWAPCPGQLTIVDLSCPTMDPEGACQLFNICLSLFLEQDPSKVGRIIALDEAHKYMNESGEASALTEQLLATIRLQRHLGARVVISTQEPTVSPKLLDLCSVTIVHRFTSPEWLRALQRHLAGVSGSAKFLGQASDSGSVAESSGDDADSGVGGLADGVKSLSLGGVNGGQVAMGLFAQIVELHVGEALLFAPNAILDVSGTTARVKKLSNGVLKVRIRNRVTEDGGRSVMAG</sequence>
<comment type="caution">
    <text evidence="2">The sequence shown here is derived from an EMBL/GenBank/DDBJ whole genome shotgun (WGS) entry which is preliminary data.</text>
</comment>
<dbReference type="Proteomes" id="UP000284375">
    <property type="component" value="Unassembled WGS sequence"/>
</dbReference>
<dbReference type="STRING" id="252740.A0A423VUX1"/>
<evidence type="ECO:0000313" key="2">
    <source>
        <dbReference type="EMBL" id="ROV94869.1"/>
    </source>
</evidence>
<keyword evidence="3" id="KW-1185">Reference proteome</keyword>
<dbReference type="SUPFAM" id="SSF52540">
    <property type="entry name" value="P-loop containing nucleoside triphosphate hydrolases"/>
    <property type="match status" value="1"/>
</dbReference>
<dbReference type="EMBL" id="LJZO01000026">
    <property type="protein sequence ID" value="ROV94869.1"/>
    <property type="molecule type" value="Genomic_DNA"/>
</dbReference>